<reference evidence="1 2" key="1">
    <citation type="submission" date="2014-06" db="EMBL/GenBank/DDBJ databases">
        <title>Draft genome sequence of Paenibacillus sp. MSt1.</title>
        <authorList>
            <person name="Aw Y.K."/>
            <person name="Ong K.S."/>
            <person name="Gan H.M."/>
            <person name="Lee S.M."/>
        </authorList>
    </citation>
    <scope>NUCLEOTIDE SEQUENCE [LARGE SCALE GENOMIC DNA]</scope>
    <source>
        <strain evidence="1 2">MSt1</strain>
    </source>
</reference>
<dbReference type="AlphaFoldDB" id="A0A081NWD8"/>
<evidence type="ECO:0000313" key="1">
    <source>
        <dbReference type="EMBL" id="KEQ22761.1"/>
    </source>
</evidence>
<sequence>MSDELQHDFTPSCIICGQTKENGIQIISEFICEDCENEMVHTEVNDAKYPFFIHQMKQILYKKNA</sequence>
<accession>A0A081NWD8</accession>
<gene>
    <name evidence="1" type="ORF">ET33_21825</name>
</gene>
<dbReference type="InterPro" id="IPR019700">
    <property type="entry name" value="Sigma-G_inhibitor_Gin"/>
</dbReference>
<name>A0A081NWD8_9BACL</name>
<comment type="caution">
    <text evidence="1">The sequence shown here is derived from an EMBL/GenBank/DDBJ whole genome shotgun (WGS) entry which is preliminary data.</text>
</comment>
<proteinExistence type="predicted"/>
<organism evidence="1 2">
    <name type="scientific">Paenibacillus tyrfis</name>
    <dbReference type="NCBI Taxonomy" id="1501230"/>
    <lineage>
        <taxon>Bacteria</taxon>
        <taxon>Bacillati</taxon>
        <taxon>Bacillota</taxon>
        <taxon>Bacilli</taxon>
        <taxon>Bacillales</taxon>
        <taxon>Paenibacillaceae</taxon>
        <taxon>Paenibacillus</taxon>
    </lineage>
</organism>
<dbReference type="RefSeq" id="WP_036690504.1">
    <property type="nucleotide sequence ID" value="NZ_JNVM01000032.1"/>
</dbReference>
<dbReference type="EMBL" id="JNVM01000032">
    <property type="protein sequence ID" value="KEQ22761.1"/>
    <property type="molecule type" value="Genomic_DNA"/>
</dbReference>
<dbReference type="Proteomes" id="UP000028123">
    <property type="component" value="Unassembled WGS sequence"/>
</dbReference>
<protein>
    <submittedName>
        <fullName evidence="1">Inhibitor of sigma-G Gin</fullName>
    </submittedName>
</protein>
<dbReference type="Pfam" id="PF10764">
    <property type="entry name" value="Gin"/>
    <property type="match status" value="1"/>
</dbReference>
<dbReference type="OrthoDB" id="2886653at2"/>
<dbReference type="eggNOG" id="ENOG5033CHE">
    <property type="taxonomic scope" value="Bacteria"/>
</dbReference>
<evidence type="ECO:0000313" key="2">
    <source>
        <dbReference type="Proteomes" id="UP000028123"/>
    </source>
</evidence>
<keyword evidence="2" id="KW-1185">Reference proteome</keyword>